<evidence type="ECO:0000313" key="3">
    <source>
        <dbReference type="Proteomes" id="UP000323439"/>
    </source>
</evidence>
<sequence length="139" mass="15332">MVNLSFVSSKMKTIVGIISIILCILVFFLTPSYIEFYLIIPFAIFAIFLIIPNDTLQNNRIIGAVLVIFAIFVIYTSINGVLNPYDVATNLYVNGYFSSLPTTSEISACATGYGIVLAYAIINILFGILFFIPTTGETY</sequence>
<feature type="transmembrane region" description="Helical" evidence="1">
    <location>
        <begin position="36"/>
        <end position="54"/>
    </location>
</feature>
<accession>A0A1G5VTY8</accession>
<keyword evidence="1" id="KW-0812">Transmembrane</keyword>
<evidence type="ECO:0000256" key="1">
    <source>
        <dbReference type="SAM" id="Phobius"/>
    </source>
</evidence>
<dbReference type="Proteomes" id="UP000323439">
    <property type="component" value="Unassembled WGS sequence"/>
</dbReference>
<gene>
    <name evidence="2" type="ORF">SAMN02910315_00872</name>
</gene>
<feature type="transmembrane region" description="Helical" evidence="1">
    <location>
        <begin position="61"/>
        <end position="82"/>
    </location>
</feature>
<reference evidence="2 3" key="1">
    <citation type="submission" date="2016-10" db="EMBL/GenBank/DDBJ databases">
        <authorList>
            <person name="Varghese N."/>
            <person name="Submissions S."/>
        </authorList>
    </citation>
    <scope>NUCLEOTIDE SEQUENCE [LARGE SCALE GENOMIC DNA]</scope>
    <source>
        <strain evidence="2 3">DSM 16643</strain>
    </source>
</reference>
<dbReference type="EMBL" id="FMXB01000005">
    <property type="protein sequence ID" value="SDA48896.1"/>
    <property type="molecule type" value="Genomic_DNA"/>
</dbReference>
<proteinExistence type="predicted"/>
<organism evidence="2 3">
    <name type="scientific">Methanobrevibacter millerae</name>
    <dbReference type="NCBI Taxonomy" id="230361"/>
    <lineage>
        <taxon>Archaea</taxon>
        <taxon>Methanobacteriati</taxon>
        <taxon>Methanobacteriota</taxon>
        <taxon>Methanomada group</taxon>
        <taxon>Methanobacteria</taxon>
        <taxon>Methanobacteriales</taxon>
        <taxon>Methanobacteriaceae</taxon>
        <taxon>Methanobrevibacter</taxon>
    </lineage>
</organism>
<feature type="transmembrane region" description="Helical" evidence="1">
    <location>
        <begin position="12"/>
        <end position="30"/>
    </location>
</feature>
<dbReference type="AlphaFoldDB" id="A0A1G5VTY8"/>
<feature type="transmembrane region" description="Helical" evidence="1">
    <location>
        <begin position="110"/>
        <end position="132"/>
    </location>
</feature>
<evidence type="ECO:0000313" key="2">
    <source>
        <dbReference type="EMBL" id="SDA48896.1"/>
    </source>
</evidence>
<keyword evidence="1" id="KW-0472">Membrane</keyword>
<dbReference type="OrthoDB" id="381638at2157"/>
<name>A0A1G5VTY8_9EURY</name>
<protein>
    <submittedName>
        <fullName evidence="2">Uncharacterized protein</fullName>
    </submittedName>
</protein>
<keyword evidence="1" id="KW-1133">Transmembrane helix</keyword>
<dbReference type="RefSeq" id="WP_149731453.1">
    <property type="nucleotide sequence ID" value="NZ_FMXB01000005.1"/>
</dbReference>
<keyword evidence="3" id="KW-1185">Reference proteome</keyword>